<dbReference type="PANTHER" id="PTHR35936">
    <property type="entry name" value="MEMBRANE-BOUND LYTIC MUREIN TRANSGLYCOSYLASE F"/>
    <property type="match status" value="1"/>
</dbReference>
<evidence type="ECO:0000256" key="2">
    <source>
        <dbReference type="ARBA" id="ARBA00022729"/>
    </source>
</evidence>
<organism evidence="5 6">
    <name type="scientific">Shewanella denitrificans (strain OS217 / ATCC BAA-1090 / DSM 15013)</name>
    <dbReference type="NCBI Taxonomy" id="318161"/>
    <lineage>
        <taxon>Bacteria</taxon>
        <taxon>Pseudomonadati</taxon>
        <taxon>Pseudomonadota</taxon>
        <taxon>Gammaproteobacteria</taxon>
        <taxon>Alteromonadales</taxon>
        <taxon>Shewanellaceae</taxon>
        <taxon>Shewanella</taxon>
    </lineage>
</organism>
<dbReference type="RefSeq" id="WP_011495335.1">
    <property type="nucleotide sequence ID" value="NC_007954.1"/>
</dbReference>
<dbReference type="Gene3D" id="3.40.190.10">
    <property type="entry name" value="Periplasmic binding protein-like II"/>
    <property type="match status" value="2"/>
</dbReference>
<dbReference type="InterPro" id="IPR001638">
    <property type="entry name" value="Solute-binding_3/MltF_N"/>
</dbReference>
<sequence>MHLFKFSLLFNFAIFYCLFSNSSLAETVLNYNVNGSNSWYPYSIANNLQEPGILSESIPKILAMAKIKSKVNNFPPKRTNQALKNGDLDFDVVSPSWFAGEEINPQFVQSIPIMPIVENIIVLPENAAKWQSLSAIKGQPIGTVFGYLYKDDADFVRVDFKSERELILALQKGRIEAAISGDYPARYWAKKLDLPISLAAIHSSGDLVIRLRKEHSHLLPSINSAIQTLKQSVEIQRVIDKYTQNMAP</sequence>
<protein>
    <recommendedName>
        <fullName evidence="4">Solute-binding protein family 3/N-terminal domain-containing protein</fullName>
    </recommendedName>
</protein>
<dbReference type="Pfam" id="PF00497">
    <property type="entry name" value="SBP_bac_3"/>
    <property type="match status" value="1"/>
</dbReference>
<evidence type="ECO:0000313" key="5">
    <source>
        <dbReference type="EMBL" id="ABE54171.1"/>
    </source>
</evidence>
<dbReference type="Proteomes" id="UP000001982">
    <property type="component" value="Chromosome"/>
</dbReference>
<dbReference type="AlphaFoldDB" id="Q12QV5"/>
<gene>
    <name evidence="5" type="ordered locus">Sden_0883</name>
</gene>
<comment type="similarity">
    <text evidence="1">Belongs to the bacterial solute-binding protein 3 family.</text>
</comment>
<keyword evidence="6" id="KW-1185">Reference proteome</keyword>
<evidence type="ECO:0000259" key="4">
    <source>
        <dbReference type="Pfam" id="PF00497"/>
    </source>
</evidence>
<dbReference type="HOGENOM" id="CLU_097553_0_0_6"/>
<dbReference type="SUPFAM" id="SSF53850">
    <property type="entry name" value="Periplasmic binding protein-like II"/>
    <property type="match status" value="1"/>
</dbReference>
<feature type="chain" id="PRO_5004181640" description="Solute-binding protein family 3/N-terminal domain-containing protein" evidence="3">
    <location>
        <begin position="26"/>
        <end position="248"/>
    </location>
</feature>
<dbReference type="eggNOG" id="COG0834">
    <property type="taxonomic scope" value="Bacteria"/>
</dbReference>
<evidence type="ECO:0000256" key="1">
    <source>
        <dbReference type="ARBA" id="ARBA00010333"/>
    </source>
</evidence>
<dbReference type="KEGG" id="sdn:Sden_0883"/>
<feature type="signal peptide" evidence="3">
    <location>
        <begin position="1"/>
        <end position="25"/>
    </location>
</feature>
<name>Q12QV5_SHEDO</name>
<evidence type="ECO:0000256" key="3">
    <source>
        <dbReference type="SAM" id="SignalP"/>
    </source>
</evidence>
<feature type="domain" description="Solute-binding protein family 3/N-terminal" evidence="4">
    <location>
        <begin position="35"/>
        <end position="244"/>
    </location>
</feature>
<dbReference type="STRING" id="318161.Sden_0883"/>
<dbReference type="PANTHER" id="PTHR35936:SF35">
    <property type="entry name" value="L-CYSTINE-BINDING PROTEIN TCYJ"/>
    <property type="match status" value="1"/>
</dbReference>
<evidence type="ECO:0000313" key="6">
    <source>
        <dbReference type="Proteomes" id="UP000001982"/>
    </source>
</evidence>
<keyword evidence="2 3" id="KW-0732">Signal</keyword>
<reference evidence="5 6" key="1">
    <citation type="submission" date="2006-03" db="EMBL/GenBank/DDBJ databases">
        <title>Complete sequence of Shewanella denitrificans OS217.</title>
        <authorList>
            <consortium name="US DOE Joint Genome Institute"/>
            <person name="Copeland A."/>
            <person name="Lucas S."/>
            <person name="Lapidus A."/>
            <person name="Barry K."/>
            <person name="Detter J.C."/>
            <person name="Glavina del Rio T."/>
            <person name="Hammon N."/>
            <person name="Israni S."/>
            <person name="Dalin E."/>
            <person name="Tice H."/>
            <person name="Pitluck S."/>
            <person name="Brettin T."/>
            <person name="Bruce D."/>
            <person name="Han C."/>
            <person name="Tapia R."/>
            <person name="Gilna P."/>
            <person name="Kiss H."/>
            <person name="Schmutz J."/>
            <person name="Larimer F."/>
            <person name="Land M."/>
            <person name="Hauser L."/>
            <person name="Kyrpides N."/>
            <person name="Lykidis A."/>
            <person name="Richardson P."/>
        </authorList>
    </citation>
    <scope>NUCLEOTIDE SEQUENCE [LARGE SCALE GENOMIC DNA]</scope>
    <source>
        <strain evidence="6">OS217 / ATCC BAA-1090 / DSM 15013</strain>
    </source>
</reference>
<proteinExistence type="inferred from homology"/>
<dbReference type="EMBL" id="CP000302">
    <property type="protein sequence ID" value="ABE54171.1"/>
    <property type="molecule type" value="Genomic_DNA"/>
</dbReference>
<accession>Q12QV5</accession>